<dbReference type="PANTHER" id="PTHR34523:SF1">
    <property type="entry name" value="COILED-COIL DOMAIN-CONTAINING PROTEIN 138"/>
    <property type="match status" value="1"/>
</dbReference>
<feature type="domain" description="Coiled-coil" evidence="3">
    <location>
        <begin position="291"/>
        <end position="449"/>
    </location>
</feature>
<protein>
    <recommendedName>
        <fullName evidence="3">Coiled-coil domain-containing protein</fullName>
    </recommendedName>
</protein>
<sequence length="451" mass="51909">MATLNGNKKYVQGTIYGFRGERPPLSQGQGICEAKLQEVYDELTEIKDHLKRESTALSAKSREIEFREERLRLREEKILELEEKLDSVVTEETDEKINCIEREYEERLNRLKGGNEEAKKDNKRLRESMNLLGKENEGLRRQVGILEKELEKTQKKCLSLEGRVSNFERLKNPSNPLKDIKLKSQNDKPSNKIKPKLVQFKGKQLILQLLDWTSEHSKDIDECVRVLPELIDLLPEFEDSKVSPFKFIYAILQSLQANHQRSQHTATLRRLGEQIYGPRHQMASYSDTECLMLSALIILHTPLPVDQLAHALETIRNQVKNEVGRGLFLKYAGPLAITPFLRPTNKALQNKSLDIHIQMCVESTFLDNFLDSLSNDLWFRTVSLTFKDGLEADRTAEKLSVLLQKLSKDRKNKKYFDAFGFMKVAENMLKSCADQGFLALNLRSTINNLSS</sequence>
<evidence type="ECO:0000256" key="2">
    <source>
        <dbReference type="SAM" id="MobiDB-lite"/>
    </source>
</evidence>
<feature type="compositionally biased region" description="Basic and acidic residues" evidence="2">
    <location>
        <begin position="178"/>
        <end position="190"/>
    </location>
</feature>
<accession>A0A7I8W384</accession>
<dbReference type="Proteomes" id="UP000549394">
    <property type="component" value="Unassembled WGS sequence"/>
</dbReference>
<dbReference type="AlphaFoldDB" id="A0A7I8W384"/>
<dbReference type="EMBL" id="CAJFCJ010000017">
    <property type="protein sequence ID" value="CAD5122530.1"/>
    <property type="molecule type" value="Genomic_DNA"/>
</dbReference>
<feature type="domain" description="Coiled-coil" evidence="3">
    <location>
        <begin position="216"/>
        <end position="283"/>
    </location>
</feature>
<dbReference type="OrthoDB" id="2161164at2759"/>
<dbReference type="Pfam" id="PF21035">
    <property type="entry name" value="CCDC138_C"/>
    <property type="match status" value="2"/>
</dbReference>
<name>A0A7I8W384_9ANNE</name>
<feature type="region of interest" description="Disordered" evidence="2">
    <location>
        <begin position="171"/>
        <end position="192"/>
    </location>
</feature>
<organism evidence="4 5">
    <name type="scientific">Dimorphilus gyrociliatus</name>
    <dbReference type="NCBI Taxonomy" id="2664684"/>
    <lineage>
        <taxon>Eukaryota</taxon>
        <taxon>Metazoa</taxon>
        <taxon>Spiralia</taxon>
        <taxon>Lophotrochozoa</taxon>
        <taxon>Annelida</taxon>
        <taxon>Polychaeta</taxon>
        <taxon>Polychaeta incertae sedis</taxon>
        <taxon>Dinophilidae</taxon>
        <taxon>Dimorphilus</taxon>
    </lineage>
</organism>
<evidence type="ECO:0000259" key="3">
    <source>
        <dbReference type="Pfam" id="PF21035"/>
    </source>
</evidence>
<comment type="caution">
    <text evidence="4">The sequence shown here is derived from an EMBL/GenBank/DDBJ whole genome shotgun (WGS) entry which is preliminary data.</text>
</comment>
<evidence type="ECO:0000313" key="4">
    <source>
        <dbReference type="EMBL" id="CAD5122530.1"/>
    </source>
</evidence>
<dbReference type="PANTHER" id="PTHR34523">
    <property type="entry name" value="COILED-COIL DOMAIN-CONTAINING PROTEIN 138"/>
    <property type="match status" value="1"/>
</dbReference>
<dbReference type="InterPro" id="IPR038798">
    <property type="entry name" value="CCDC138"/>
</dbReference>
<feature type="coiled-coil region" evidence="1">
    <location>
        <begin position="33"/>
        <end position="170"/>
    </location>
</feature>
<dbReference type="InterPro" id="IPR048750">
    <property type="entry name" value="CCDC138_C"/>
</dbReference>
<keyword evidence="1" id="KW-0175">Coiled coil</keyword>
<keyword evidence="5" id="KW-1185">Reference proteome</keyword>
<proteinExistence type="predicted"/>
<gene>
    <name evidence="4" type="ORF">DGYR_LOCUS10332</name>
</gene>
<evidence type="ECO:0000256" key="1">
    <source>
        <dbReference type="SAM" id="Coils"/>
    </source>
</evidence>
<evidence type="ECO:0000313" key="5">
    <source>
        <dbReference type="Proteomes" id="UP000549394"/>
    </source>
</evidence>
<reference evidence="4 5" key="1">
    <citation type="submission" date="2020-08" db="EMBL/GenBank/DDBJ databases">
        <authorList>
            <person name="Hejnol A."/>
        </authorList>
    </citation>
    <scope>NUCLEOTIDE SEQUENCE [LARGE SCALE GENOMIC DNA]</scope>
</reference>